<feature type="compositionally biased region" description="Basic and acidic residues" evidence="1">
    <location>
        <begin position="127"/>
        <end position="162"/>
    </location>
</feature>
<protein>
    <recommendedName>
        <fullName evidence="2">DUF7344 domain-containing protein</fullName>
    </recommendedName>
</protein>
<feature type="domain" description="DUF7344" evidence="2">
    <location>
        <begin position="10"/>
        <end position="84"/>
    </location>
</feature>
<name>A0ABD5U7T7_9EURY</name>
<gene>
    <name evidence="3" type="ORF">ACFQEV_19365</name>
</gene>
<dbReference type="Proteomes" id="UP001596408">
    <property type="component" value="Unassembled WGS sequence"/>
</dbReference>
<feature type="region of interest" description="Disordered" evidence="1">
    <location>
        <begin position="115"/>
        <end position="207"/>
    </location>
</feature>
<accession>A0ABD5U7T7</accession>
<sequence>MVPSPCNTFHELLAARRRRDTLAAVVEASRPLTRRELARRVAARTEDGLRGPDDHPDRRINELEVELRHRHLPPLLDAEAVTRSESNRFAATKLGHDLHRAERAFRAVIGDTVEETSARGRASPDGVGERRSSARRMRSGDVAERSSTGRETESRDVDERSSPAHRTQSDDVDETRSVSYADRNATRSGDVARASANRGAPHDYAGENDDHLVLSVSWDAVEAIDYLVASDDRWSTHPGYDEAIRAAVLEASK</sequence>
<dbReference type="RefSeq" id="WP_379699615.1">
    <property type="nucleotide sequence ID" value="NZ_JBHSXH010000015.1"/>
</dbReference>
<organism evidence="3 4">
    <name type="scientific">Halopelagius fulvigenes</name>
    <dbReference type="NCBI Taxonomy" id="1198324"/>
    <lineage>
        <taxon>Archaea</taxon>
        <taxon>Methanobacteriati</taxon>
        <taxon>Methanobacteriota</taxon>
        <taxon>Stenosarchaea group</taxon>
        <taxon>Halobacteria</taxon>
        <taxon>Halobacteriales</taxon>
        <taxon>Haloferacaceae</taxon>
    </lineage>
</organism>
<evidence type="ECO:0000259" key="2">
    <source>
        <dbReference type="Pfam" id="PF24035"/>
    </source>
</evidence>
<dbReference type="InterPro" id="IPR055768">
    <property type="entry name" value="DUF7344"/>
</dbReference>
<dbReference type="EMBL" id="JBHSXH010000015">
    <property type="protein sequence ID" value="MFC6827140.1"/>
    <property type="molecule type" value="Genomic_DNA"/>
</dbReference>
<evidence type="ECO:0000256" key="1">
    <source>
        <dbReference type="SAM" id="MobiDB-lite"/>
    </source>
</evidence>
<dbReference type="Pfam" id="PF24035">
    <property type="entry name" value="DUF7344"/>
    <property type="match status" value="1"/>
</dbReference>
<evidence type="ECO:0000313" key="3">
    <source>
        <dbReference type="EMBL" id="MFC6827140.1"/>
    </source>
</evidence>
<proteinExistence type="predicted"/>
<evidence type="ECO:0000313" key="4">
    <source>
        <dbReference type="Proteomes" id="UP001596408"/>
    </source>
</evidence>
<dbReference type="AlphaFoldDB" id="A0ABD5U7T7"/>
<comment type="caution">
    <text evidence="3">The sequence shown here is derived from an EMBL/GenBank/DDBJ whole genome shotgun (WGS) entry which is preliminary data.</text>
</comment>
<keyword evidence="4" id="KW-1185">Reference proteome</keyword>
<reference evidence="3 4" key="1">
    <citation type="journal article" date="2019" name="Int. J. Syst. Evol. Microbiol.">
        <title>The Global Catalogue of Microorganisms (GCM) 10K type strain sequencing project: providing services to taxonomists for standard genome sequencing and annotation.</title>
        <authorList>
            <consortium name="The Broad Institute Genomics Platform"/>
            <consortium name="The Broad Institute Genome Sequencing Center for Infectious Disease"/>
            <person name="Wu L."/>
            <person name="Ma J."/>
        </authorList>
    </citation>
    <scope>NUCLEOTIDE SEQUENCE [LARGE SCALE GENOMIC DNA]</scope>
    <source>
        <strain evidence="3 4">YIM 94188</strain>
    </source>
</reference>